<accession>A0ABP1BIB3</accession>
<dbReference type="Proteomes" id="UP001497522">
    <property type="component" value="Chromosome 4"/>
</dbReference>
<feature type="region of interest" description="Disordered" evidence="1">
    <location>
        <begin position="46"/>
        <end position="76"/>
    </location>
</feature>
<reference evidence="2" key="1">
    <citation type="submission" date="2024-03" db="EMBL/GenBank/DDBJ databases">
        <authorList>
            <consortium name="ELIXIR-Norway"/>
            <consortium name="Elixir Norway"/>
        </authorList>
    </citation>
    <scope>NUCLEOTIDE SEQUENCE</scope>
</reference>
<keyword evidence="3" id="KW-1185">Reference proteome</keyword>
<evidence type="ECO:0000313" key="3">
    <source>
        <dbReference type="Proteomes" id="UP001497522"/>
    </source>
</evidence>
<evidence type="ECO:0000313" key="2">
    <source>
        <dbReference type="EMBL" id="CAK9875339.1"/>
    </source>
</evidence>
<organism evidence="2 3">
    <name type="scientific">Sphagnum jensenii</name>
    <dbReference type="NCBI Taxonomy" id="128206"/>
    <lineage>
        <taxon>Eukaryota</taxon>
        <taxon>Viridiplantae</taxon>
        <taxon>Streptophyta</taxon>
        <taxon>Embryophyta</taxon>
        <taxon>Bryophyta</taxon>
        <taxon>Sphagnophytina</taxon>
        <taxon>Sphagnopsida</taxon>
        <taxon>Sphagnales</taxon>
        <taxon>Sphagnaceae</taxon>
        <taxon>Sphagnum</taxon>
    </lineage>
</organism>
<evidence type="ECO:0000256" key="1">
    <source>
        <dbReference type="SAM" id="MobiDB-lite"/>
    </source>
</evidence>
<gene>
    <name evidence="2" type="ORF">CSSPJE1EN2_LOCUS17588</name>
</gene>
<proteinExistence type="predicted"/>
<name>A0ABP1BIB3_9BRYO</name>
<dbReference type="EMBL" id="OZ023705">
    <property type="protein sequence ID" value="CAK9875339.1"/>
    <property type="molecule type" value="Genomic_DNA"/>
</dbReference>
<sequence>MMSFLQHELFFPDTDVLQASSGGRSLQIILQLTSVAALLNSVLTNAEGEEENPPTAAGLVEKQGTGGWCSSQRMDQSQLTPSGLRKLRLLDFRMIERRALRIEAK</sequence>
<protein>
    <submittedName>
        <fullName evidence="2">Uncharacterized protein</fullName>
    </submittedName>
</protein>